<dbReference type="EMBL" id="ML996087">
    <property type="protein sequence ID" value="KAF2151953.1"/>
    <property type="molecule type" value="Genomic_DNA"/>
</dbReference>
<sequence length="370" mass="40599">MAASPDSSSLNPFGNNYDRIIATDIACIVVAIILFSLRFYVRRCLVKRLDWDDWLLLAAVICFSASCSCDAASWSALKNEGFVKGGPRALLLLSALRELYVLQSLFVRAAYSVFYLRIIPAELGFRWHRRIIIVVFVVYATYIISYGFIMLFRCGTPANVINPHAACLSTHVQGILFNIGYCCDAVSDWVLALVPMSVIFRTVHSTRTKMSLISILGLGCVASLIAIAIPCIDNLDTIEATQQENLSKSILLDVLAVVEALLAIVCLCLVALKPLFRACVNRVYTIMSTHPTLPTITTRLDSGFTDRSPSHSKPPMGLDQALESGQIDHTQSTTLHPDYKSPTRLGRNTTSSTPAAQTPNVAHTEKQAPT</sequence>
<evidence type="ECO:0000256" key="1">
    <source>
        <dbReference type="ARBA" id="ARBA00004141"/>
    </source>
</evidence>
<evidence type="ECO:0000256" key="3">
    <source>
        <dbReference type="ARBA" id="ARBA00022989"/>
    </source>
</evidence>
<dbReference type="GO" id="GO:0016020">
    <property type="term" value="C:membrane"/>
    <property type="evidence" value="ECO:0007669"/>
    <property type="project" value="UniProtKB-SubCell"/>
</dbReference>
<dbReference type="Pfam" id="PF20684">
    <property type="entry name" value="Fung_rhodopsin"/>
    <property type="match status" value="1"/>
</dbReference>
<dbReference type="InterPro" id="IPR052337">
    <property type="entry name" value="SAT4-like"/>
</dbReference>
<proteinExistence type="inferred from homology"/>
<feature type="region of interest" description="Disordered" evidence="6">
    <location>
        <begin position="300"/>
        <end position="370"/>
    </location>
</feature>
<dbReference type="AlphaFoldDB" id="A0A9P4J3Y4"/>
<comment type="caution">
    <text evidence="9">The sequence shown here is derived from an EMBL/GenBank/DDBJ whole genome shotgun (WGS) entry which is preliminary data.</text>
</comment>
<comment type="similarity">
    <text evidence="5">Belongs to the SAT4 family.</text>
</comment>
<evidence type="ECO:0000256" key="5">
    <source>
        <dbReference type="ARBA" id="ARBA00038359"/>
    </source>
</evidence>
<reference evidence="9" key="1">
    <citation type="journal article" date="2020" name="Stud. Mycol.">
        <title>101 Dothideomycetes genomes: a test case for predicting lifestyles and emergence of pathogens.</title>
        <authorList>
            <person name="Haridas S."/>
            <person name="Albert R."/>
            <person name="Binder M."/>
            <person name="Bloem J."/>
            <person name="Labutti K."/>
            <person name="Salamov A."/>
            <person name="Andreopoulos B."/>
            <person name="Baker S."/>
            <person name="Barry K."/>
            <person name="Bills G."/>
            <person name="Bluhm B."/>
            <person name="Cannon C."/>
            <person name="Castanera R."/>
            <person name="Culley D."/>
            <person name="Daum C."/>
            <person name="Ezra D."/>
            <person name="Gonzalez J."/>
            <person name="Henrissat B."/>
            <person name="Kuo A."/>
            <person name="Liang C."/>
            <person name="Lipzen A."/>
            <person name="Lutzoni F."/>
            <person name="Magnuson J."/>
            <person name="Mondo S."/>
            <person name="Nolan M."/>
            <person name="Ohm R."/>
            <person name="Pangilinan J."/>
            <person name="Park H.-J."/>
            <person name="Ramirez L."/>
            <person name="Alfaro M."/>
            <person name="Sun H."/>
            <person name="Tritt A."/>
            <person name="Yoshinaga Y."/>
            <person name="Zwiers L.-H."/>
            <person name="Turgeon B."/>
            <person name="Goodwin S."/>
            <person name="Spatafora J."/>
            <person name="Crous P."/>
            <person name="Grigoriev I."/>
        </authorList>
    </citation>
    <scope>NUCLEOTIDE SEQUENCE</scope>
    <source>
        <strain evidence="9">CBS 260.36</strain>
    </source>
</reference>
<feature type="transmembrane region" description="Helical" evidence="7">
    <location>
        <begin position="20"/>
        <end position="41"/>
    </location>
</feature>
<evidence type="ECO:0000313" key="10">
    <source>
        <dbReference type="Proteomes" id="UP000799439"/>
    </source>
</evidence>
<name>A0A9P4J3Y4_9PEZI</name>
<dbReference type="PANTHER" id="PTHR33048">
    <property type="entry name" value="PTH11-LIKE INTEGRAL MEMBRANE PROTEIN (AFU_ORTHOLOGUE AFUA_5G11245)"/>
    <property type="match status" value="1"/>
</dbReference>
<dbReference type="InterPro" id="IPR049326">
    <property type="entry name" value="Rhodopsin_dom_fungi"/>
</dbReference>
<feature type="transmembrane region" description="Helical" evidence="7">
    <location>
        <begin position="53"/>
        <end position="77"/>
    </location>
</feature>
<evidence type="ECO:0000256" key="7">
    <source>
        <dbReference type="SAM" id="Phobius"/>
    </source>
</evidence>
<evidence type="ECO:0000313" key="9">
    <source>
        <dbReference type="EMBL" id="KAF2151953.1"/>
    </source>
</evidence>
<dbReference type="PANTHER" id="PTHR33048:SF146">
    <property type="entry name" value="INTEGRAL MEMBRANE PROTEIN"/>
    <property type="match status" value="1"/>
</dbReference>
<gene>
    <name evidence="9" type="ORF">K461DRAFT_269039</name>
</gene>
<accession>A0A9P4J3Y4</accession>
<evidence type="ECO:0000256" key="4">
    <source>
        <dbReference type="ARBA" id="ARBA00023136"/>
    </source>
</evidence>
<feature type="transmembrane region" description="Helical" evidence="7">
    <location>
        <begin position="212"/>
        <end position="230"/>
    </location>
</feature>
<dbReference type="Proteomes" id="UP000799439">
    <property type="component" value="Unassembled WGS sequence"/>
</dbReference>
<feature type="transmembrane region" description="Helical" evidence="7">
    <location>
        <begin position="250"/>
        <end position="272"/>
    </location>
</feature>
<feature type="transmembrane region" description="Helical" evidence="7">
    <location>
        <begin position="131"/>
        <end position="152"/>
    </location>
</feature>
<feature type="compositionally biased region" description="Polar residues" evidence="6">
    <location>
        <begin position="346"/>
        <end position="362"/>
    </location>
</feature>
<comment type="subcellular location">
    <subcellularLocation>
        <location evidence="1">Membrane</location>
        <topology evidence="1">Multi-pass membrane protein</topology>
    </subcellularLocation>
</comment>
<feature type="domain" description="Rhodopsin" evidence="8">
    <location>
        <begin position="37"/>
        <end position="277"/>
    </location>
</feature>
<dbReference type="OrthoDB" id="4682787at2759"/>
<evidence type="ECO:0000256" key="6">
    <source>
        <dbReference type="SAM" id="MobiDB-lite"/>
    </source>
</evidence>
<protein>
    <recommendedName>
        <fullName evidence="8">Rhodopsin domain-containing protein</fullName>
    </recommendedName>
</protein>
<keyword evidence="4 7" id="KW-0472">Membrane</keyword>
<keyword evidence="3 7" id="KW-1133">Transmembrane helix</keyword>
<organism evidence="9 10">
    <name type="scientific">Myriangium duriaei CBS 260.36</name>
    <dbReference type="NCBI Taxonomy" id="1168546"/>
    <lineage>
        <taxon>Eukaryota</taxon>
        <taxon>Fungi</taxon>
        <taxon>Dikarya</taxon>
        <taxon>Ascomycota</taxon>
        <taxon>Pezizomycotina</taxon>
        <taxon>Dothideomycetes</taxon>
        <taxon>Dothideomycetidae</taxon>
        <taxon>Myriangiales</taxon>
        <taxon>Myriangiaceae</taxon>
        <taxon>Myriangium</taxon>
    </lineage>
</organism>
<keyword evidence="10" id="KW-1185">Reference proteome</keyword>
<keyword evidence="2 7" id="KW-0812">Transmembrane</keyword>
<evidence type="ECO:0000259" key="8">
    <source>
        <dbReference type="Pfam" id="PF20684"/>
    </source>
</evidence>
<evidence type="ECO:0000256" key="2">
    <source>
        <dbReference type="ARBA" id="ARBA00022692"/>
    </source>
</evidence>